<sequence length="84" mass="9234">MELDYDPLKRFGGHLAALRRAKGISQERLALESGLARSYLSGIERGVRNLSLMNICILAQTLQLPPARLLEFSIDPEPESTAPG</sequence>
<evidence type="ECO:0000256" key="2">
    <source>
        <dbReference type="ARBA" id="ARBA00023125"/>
    </source>
</evidence>
<reference evidence="5 6" key="1">
    <citation type="submission" date="2020-08" db="EMBL/GenBank/DDBJ databases">
        <title>Functional genomics of gut bacteria from endangered species of beetles.</title>
        <authorList>
            <person name="Carlos-Shanley C."/>
        </authorList>
    </citation>
    <scope>NUCLEOTIDE SEQUENCE [LARGE SCALE GENOMIC DNA]</scope>
    <source>
        <strain evidence="5 6">S00239</strain>
    </source>
</reference>
<name>A0A840LGE0_9BURK</name>
<dbReference type="Gene3D" id="1.10.260.40">
    <property type="entry name" value="lambda repressor-like DNA-binding domains"/>
    <property type="match status" value="1"/>
</dbReference>
<organism evidence="5 6">
    <name type="scientific">Roseateles oligotrophus</name>
    <dbReference type="NCBI Taxonomy" id="1769250"/>
    <lineage>
        <taxon>Bacteria</taxon>
        <taxon>Pseudomonadati</taxon>
        <taxon>Pseudomonadota</taxon>
        <taxon>Betaproteobacteria</taxon>
        <taxon>Burkholderiales</taxon>
        <taxon>Sphaerotilaceae</taxon>
        <taxon>Roseateles</taxon>
    </lineage>
</organism>
<dbReference type="PROSITE" id="PS50943">
    <property type="entry name" value="HTH_CROC1"/>
    <property type="match status" value="1"/>
</dbReference>
<dbReference type="Proteomes" id="UP000562027">
    <property type="component" value="Unassembled WGS sequence"/>
</dbReference>
<keyword evidence="6" id="KW-1185">Reference proteome</keyword>
<evidence type="ECO:0000313" key="5">
    <source>
        <dbReference type="EMBL" id="MBB4844357.1"/>
    </source>
</evidence>
<evidence type="ECO:0000313" key="6">
    <source>
        <dbReference type="Proteomes" id="UP000562027"/>
    </source>
</evidence>
<dbReference type="SMART" id="SM00530">
    <property type="entry name" value="HTH_XRE"/>
    <property type="match status" value="1"/>
</dbReference>
<evidence type="ECO:0000256" key="1">
    <source>
        <dbReference type="ARBA" id="ARBA00023015"/>
    </source>
</evidence>
<evidence type="ECO:0000259" key="4">
    <source>
        <dbReference type="PROSITE" id="PS50943"/>
    </source>
</evidence>
<dbReference type="InterPro" id="IPR001387">
    <property type="entry name" value="Cro/C1-type_HTH"/>
</dbReference>
<dbReference type="RefSeq" id="WP_004355102.1">
    <property type="nucleotide sequence ID" value="NZ_JACHLP010000005.1"/>
</dbReference>
<evidence type="ECO:0000256" key="3">
    <source>
        <dbReference type="ARBA" id="ARBA00023163"/>
    </source>
</evidence>
<keyword evidence="1" id="KW-0805">Transcription regulation</keyword>
<dbReference type="EMBL" id="JACHLP010000005">
    <property type="protein sequence ID" value="MBB4844357.1"/>
    <property type="molecule type" value="Genomic_DNA"/>
</dbReference>
<dbReference type="AlphaFoldDB" id="A0A840LGE0"/>
<protein>
    <submittedName>
        <fullName evidence="5">Transcriptional regulator with XRE-family HTH domain</fullName>
    </submittedName>
</protein>
<keyword evidence="3" id="KW-0804">Transcription</keyword>
<dbReference type="GO" id="GO:0003677">
    <property type="term" value="F:DNA binding"/>
    <property type="evidence" value="ECO:0007669"/>
    <property type="project" value="UniProtKB-KW"/>
</dbReference>
<dbReference type="GO" id="GO:0005829">
    <property type="term" value="C:cytosol"/>
    <property type="evidence" value="ECO:0007669"/>
    <property type="project" value="TreeGrafter"/>
</dbReference>
<keyword evidence="2" id="KW-0238">DNA-binding</keyword>
<dbReference type="SUPFAM" id="SSF47413">
    <property type="entry name" value="lambda repressor-like DNA-binding domains"/>
    <property type="match status" value="1"/>
</dbReference>
<dbReference type="PANTHER" id="PTHR46797">
    <property type="entry name" value="HTH-TYPE TRANSCRIPTIONAL REGULATOR"/>
    <property type="match status" value="1"/>
</dbReference>
<accession>A0A840LGE0</accession>
<dbReference type="GO" id="GO:0003700">
    <property type="term" value="F:DNA-binding transcription factor activity"/>
    <property type="evidence" value="ECO:0007669"/>
    <property type="project" value="TreeGrafter"/>
</dbReference>
<dbReference type="InterPro" id="IPR010982">
    <property type="entry name" value="Lambda_DNA-bd_dom_sf"/>
</dbReference>
<feature type="domain" description="HTH cro/C1-type" evidence="4">
    <location>
        <begin position="15"/>
        <end position="69"/>
    </location>
</feature>
<dbReference type="Pfam" id="PF01381">
    <property type="entry name" value="HTH_3"/>
    <property type="match status" value="1"/>
</dbReference>
<dbReference type="PANTHER" id="PTHR46797:SF23">
    <property type="entry name" value="HTH-TYPE TRANSCRIPTIONAL REGULATOR SUTR"/>
    <property type="match status" value="1"/>
</dbReference>
<dbReference type="InterPro" id="IPR050807">
    <property type="entry name" value="TransReg_Diox_bact_type"/>
</dbReference>
<proteinExistence type="predicted"/>
<gene>
    <name evidence="5" type="ORF">HNP55_002893</name>
</gene>
<comment type="caution">
    <text evidence="5">The sequence shown here is derived from an EMBL/GenBank/DDBJ whole genome shotgun (WGS) entry which is preliminary data.</text>
</comment>
<dbReference type="CDD" id="cd00093">
    <property type="entry name" value="HTH_XRE"/>
    <property type="match status" value="1"/>
</dbReference>